<organism evidence="5 6">
    <name type="scientific">Meristemomyces frigidus</name>
    <dbReference type="NCBI Taxonomy" id="1508187"/>
    <lineage>
        <taxon>Eukaryota</taxon>
        <taxon>Fungi</taxon>
        <taxon>Dikarya</taxon>
        <taxon>Ascomycota</taxon>
        <taxon>Pezizomycotina</taxon>
        <taxon>Dothideomycetes</taxon>
        <taxon>Dothideomycetidae</taxon>
        <taxon>Mycosphaerellales</taxon>
        <taxon>Teratosphaeriaceae</taxon>
        <taxon>Meristemomyces</taxon>
    </lineage>
</organism>
<feature type="domain" description="FAS1" evidence="4">
    <location>
        <begin position="72"/>
        <end position="220"/>
    </location>
</feature>
<feature type="signal peptide" evidence="3">
    <location>
        <begin position="1"/>
        <end position="22"/>
    </location>
</feature>
<keyword evidence="1 3" id="KW-0732">Signal</keyword>
<dbReference type="PROSITE" id="PS50213">
    <property type="entry name" value="FAS1"/>
    <property type="match status" value="1"/>
</dbReference>
<reference evidence="5" key="1">
    <citation type="submission" date="2023-08" db="EMBL/GenBank/DDBJ databases">
        <title>Black Yeasts Isolated from many extreme environments.</title>
        <authorList>
            <person name="Coleine C."/>
            <person name="Stajich J.E."/>
            <person name="Selbmann L."/>
        </authorList>
    </citation>
    <scope>NUCLEOTIDE SEQUENCE</scope>
    <source>
        <strain evidence="5">CCFEE 5401</strain>
    </source>
</reference>
<dbReference type="PANTHER" id="PTHR28156:SF1">
    <property type="entry name" value="FAS1 DOMAIN-CONTAINING PROTEIN YDR262W"/>
    <property type="match status" value="1"/>
</dbReference>
<comment type="caution">
    <text evidence="5">The sequence shown here is derived from an EMBL/GenBank/DDBJ whole genome shotgun (WGS) entry which is preliminary data.</text>
</comment>
<dbReference type="SUPFAM" id="SSF82153">
    <property type="entry name" value="FAS1 domain"/>
    <property type="match status" value="1"/>
</dbReference>
<feature type="compositionally biased region" description="Polar residues" evidence="2">
    <location>
        <begin position="32"/>
        <end position="45"/>
    </location>
</feature>
<accession>A0AAN7TLS5</accession>
<dbReference type="AlphaFoldDB" id="A0AAN7TLS5"/>
<evidence type="ECO:0000313" key="6">
    <source>
        <dbReference type="Proteomes" id="UP001310890"/>
    </source>
</evidence>
<evidence type="ECO:0000256" key="1">
    <source>
        <dbReference type="ARBA" id="ARBA00022729"/>
    </source>
</evidence>
<dbReference type="InterPro" id="IPR040200">
    <property type="entry name" value="Mug57-like"/>
</dbReference>
<dbReference type="PANTHER" id="PTHR28156">
    <property type="entry name" value="FAS1 DOMAIN-CONTAINING PROTEIN YDR262W"/>
    <property type="match status" value="1"/>
</dbReference>
<evidence type="ECO:0000256" key="3">
    <source>
        <dbReference type="SAM" id="SignalP"/>
    </source>
</evidence>
<name>A0AAN7TLS5_9PEZI</name>
<dbReference type="InterPro" id="IPR036378">
    <property type="entry name" value="FAS1_dom_sf"/>
</dbReference>
<protein>
    <recommendedName>
        <fullName evidence="4">FAS1 domain-containing protein</fullName>
    </recommendedName>
</protein>
<feature type="chain" id="PRO_5042831757" description="FAS1 domain-containing protein" evidence="3">
    <location>
        <begin position="23"/>
        <end position="224"/>
    </location>
</feature>
<feature type="region of interest" description="Disordered" evidence="2">
    <location>
        <begin position="122"/>
        <end position="145"/>
    </location>
</feature>
<dbReference type="Gene3D" id="2.30.180.10">
    <property type="entry name" value="FAS1 domain"/>
    <property type="match status" value="1"/>
</dbReference>
<proteinExistence type="predicted"/>
<evidence type="ECO:0000313" key="5">
    <source>
        <dbReference type="EMBL" id="KAK5108849.1"/>
    </source>
</evidence>
<evidence type="ECO:0000256" key="2">
    <source>
        <dbReference type="SAM" id="MobiDB-lite"/>
    </source>
</evidence>
<dbReference type="InterPro" id="IPR000782">
    <property type="entry name" value="FAS1_domain"/>
</dbReference>
<dbReference type="Proteomes" id="UP001310890">
    <property type="component" value="Unassembled WGS sequence"/>
</dbReference>
<gene>
    <name evidence="5" type="ORF">LTR62_007739</name>
</gene>
<dbReference type="EMBL" id="JAVRRL010000076">
    <property type="protein sequence ID" value="KAK5108849.1"/>
    <property type="molecule type" value="Genomic_DNA"/>
</dbReference>
<sequence>MKPYALATTVLASAVLLTTTQAQLLPFLHNSKPATPNTDNRQQPLAHQPGLQMPNDPPNPTVENSPATQTASVTLSDILGTYRNLNTFAALTRDVHTINTRLASSSQNTTVLAPSNHALSLLPRKPWESPQDYSKLGPQAYSGDEGRERADENLRRFTEAHILLCSPWKEGEKVKTMAGTEVWWEVRDGGKKVLMPGAVEVEKVVSRVANGEVWLLSSALNYAL</sequence>
<feature type="region of interest" description="Disordered" evidence="2">
    <location>
        <begin position="29"/>
        <end position="69"/>
    </location>
</feature>
<evidence type="ECO:0000259" key="4">
    <source>
        <dbReference type="PROSITE" id="PS50213"/>
    </source>
</evidence>